<dbReference type="GO" id="GO:0006352">
    <property type="term" value="P:DNA-templated transcription initiation"/>
    <property type="evidence" value="ECO:0007669"/>
    <property type="project" value="InterPro"/>
</dbReference>
<dbReference type="InterPro" id="IPR036388">
    <property type="entry name" value="WH-like_DNA-bd_sf"/>
</dbReference>
<dbReference type="NCBIfam" id="TIGR02937">
    <property type="entry name" value="sigma70-ECF"/>
    <property type="match status" value="1"/>
</dbReference>
<name>A0A6P2BVX4_9ACTN</name>
<keyword evidence="9" id="KW-1185">Reference proteome</keyword>
<feature type="domain" description="RNA polymerase sigma factor 70 region 4 type 2" evidence="7">
    <location>
        <begin position="103"/>
        <end position="155"/>
    </location>
</feature>
<feature type="domain" description="RNA polymerase sigma-70 region 2" evidence="6">
    <location>
        <begin position="24"/>
        <end position="77"/>
    </location>
</feature>
<evidence type="ECO:0000256" key="4">
    <source>
        <dbReference type="ARBA" id="ARBA00023125"/>
    </source>
</evidence>
<evidence type="ECO:0000256" key="1">
    <source>
        <dbReference type="ARBA" id="ARBA00010641"/>
    </source>
</evidence>
<dbReference type="PANTHER" id="PTHR43133:SF50">
    <property type="entry name" value="ECF RNA POLYMERASE SIGMA FACTOR SIGM"/>
    <property type="match status" value="1"/>
</dbReference>
<dbReference type="PANTHER" id="PTHR43133">
    <property type="entry name" value="RNA POLYMERASE ECF-TYPE SIGMA FACTO"/>
    <property type="match status" value="1"/>
</dbReference>
<evidence type="ECO:0000313" key="9">
    <source>
        <dbReference type="Proteomes" id="UP000460272"/>
    </source>
</evidence>
<dbReference type="Gene3D" id="1.10.1740.10">
    <property type="match status" value="1"/>
</dbReference>
<dbReference type="Pfam" id="PF08281">
    <property type="entry name" value="Sigma70_r4_2"/>
    <property type="match status" value="1"/>
</dbReference>
<dbReference type="InterPro" id="IPR014325">
    <property type="entry name" value="RNA_pol_sigma-E_actinobac"/>
</dbReference>
<gene>
    <name evidence="8" type="ORF">EAS64_34360</name>
</gene>
<sequence>MPELPEFADFVQRRSGAMLRAAWLLTGGDWALAEDLVQTALGEVWRRWSRVADMDAPDAYAHKVMVNTCLRWRGRRWTGEVTSARLPATLADTGGFQDVDVRESVRHALRVLTVKQRAVIMLRYYEDRTEAETAQIMGCSVGTVKSQAAKALARLRLVPGLADVLTGGTAA</sequence>
<dbReference type="InterPro" id="IPR039425">
    <property type="entry name" value="RNA_pol_sigma-70-like"/>
</dbReference>
<comment type="caution">
    <text evidence="8">The sequence shown here is derived from an EMBL/GenBank/DDBJ whole genome shotgun (WGS) entry which is preliminary data.</text>
</comment>
<evidence type="ECO:0000259" key="6">
    <source>
        <dbReference type="Pfam" id="PF04542"/>
    </source>
</evidence>
<dbReference type="InterPro" id="IPR013324">
    <property type="entry name" value="RNA_pol_sigma_r3/r4-like"/>
</dbReference>
<dbReference type="Gene3D" id="1.10.10.10">
    <property type="entry name" value="Winged helix-like DNA-binding domain superfamily/Winged helix DNA-binding domain"/>
    <property type="match status" value="1"/>
</dbReference>
<dbReference type="InterPro" id="IPR013325">
    <property type="entry name" value="RNA_pol_sigma_r2"/>
</dbReference>
<dbReference type="SUPFAM" id="SSF88659">
    <property type="entry name" value="Sigma3 and sigma4 domains of RNA polymerase sigma factors"/>
    <property type="match status" value="1"/>
</dbReference>
<dbReference type="RefSeq" id="WP_145859838.1">
    <property type="nucleotide sequence ID" value="NZ_RPFW01000007.1"/>
</dbReference>
<keyword evidence="3" id="KW-0731">Sigma factor</keyword>
<evidence type="ECO:0000256" key="2">
    <source>
        <dbReference type="ARBA" id="ARBA00023015"/>
    </source>
</evidence>
<evidence type="ECO:0000259" key="7">
    <source>
        <dbReference type="Pfam" id="PF08281"/>
    </source>
</evidence>
<dbReference type="Proteomes" id="UP000460272">
    <property type="component" value="Unassembled WGS sequence"/>
</dbReference>
<dbReference type="NCBIfam" id="TIGR02983">
    <property type="entry name" value="SigE-fam_strep"/>
    <property type="match status" value="1"/>
</dbReference>
<dbReference type="GO" id="GO:0003677">
    <property type="term" value="F:DNA binding"/>
    <property type="evidence" value="ECO:0007669"/>
    <property type="project" value="UniProtKB-KW"/>
</dbReference>
<evidence type="ECO:0000256" key="5">
    <source>
        <dbReference type="ARBA" id="ARBA00023163"/>
    </source>
</evidence>
<dbReference type="GO" id="GO:0016987">
    <property type="term" value="F:sigma factor activity"/>
    <property type="evidence" value="ECO:0007669"/>
    <property type="project" value="UniProtKB-KW"/>
</dbReference>
<dbReference type="AlphaFoldDB" id="A0A6P2BVX4"/>
<dbReference type="OrthoDB" id="3678480at2"/>
<keyword evidence="5" id="KW-0804">Transcription</keyword>
<evidence type="ECO:0000313" key="8">
    <source>
        <dbReference type="EMBL" id="TVZ01353.1"/>
    </source>
</evidence>
<dbReference type="CDD" id="cd06171">
    <property type="entry name" value="Sigma70_r4"/>
    <property type="match status" value="1"/>
</dbReference>
<dbReference type="InterPro" id="IPR007627">
    <property type="entry name" value="RNA_pol_sigma70_r2"/>
</dbReference>
<dbReference type="SUPFAM" id="SSF88946">
    <property type="entry name" value="Sigma2 domain of RNA polymerase sigma factors"/>
    <property type="match status" value="1"/>
</dbReference>
<organism evidence="8 9">
    <name type="scientific">Trebonia kvetii</name>
    <dbReference type="NCBI Taxonomy" id="2480626"/>
    <lineage>
        <taxon>Bacteria</taxon>
        <taxon>Bacillati</taxon>
        <taxon>Actinomycetota</taxon>
        <taxon>Actinomycetes</taxon>
        <taxon>Streptosporangiales</taxon>
        <taxon>Treboniaceae</taxon>
        <taxon>Trebonia</taxon>
    </lineage>
</organism>
<dbReference type="InterPro" id="IPR014284">
    <property type="entry name" value="RNA_pol_sigma-70_dom"/>
</dbReference>
<keyword evidence="2" id="KW-0805">Transcription regulation</keyword>
<comment type="similarity">
    <text evidence="1">Belongs to the sigma-70 factor family. ECF subfamily.</text>
</comment>
<accession>A0A6P2BVX4</accession>
<keyword evidence="4" id="KW-0238">DNA-binding</keyword>
<protein>
    <submittedName>
        <fullName evidence="8">SigE family RNA polymerase sigma factor</fullName>
    </submittedName>
</protein>
<evidence type="ECO:0000256" key="3">
    <source>
        <dbReference type="ARBA" id="ARBA00023082"/>
    </source>
</evidence>
<dbReference type="Pfam" id="PF04542">
    <property type="entry name" value="Sigma70_r2"/>
    <property type="match status" value="1"/>
</dbReference>
<reference evidence="8 9" key="1">
    <citation type="submission" date="2018-11" db="EMBL/GenBank/DDBJ databases">
        <title>Trebonia kvetii gen.nov., sp.nov., a novel acidophilic actinobacterium, and proposal of the new actinobacterial family Treboniaceae fam. nov.</title>
        <authorList>
            <person name="Rapoport D."/>
            <person name="Sagova-Mareckova M."/>
            <person name="Sedlacek I."/>
            <person name="Provaznik J."/>
            <person name="Kralova S."/>
            <person name="Pavlinic D."/>
            <person name="Benes V."/>
            <person name="Kopecky J."/>
        </authorList>
    </citation>
    <scope>NUCLEOTIDE SEQUENCE [LARGE SCALE GENOMIC DNA]</scope>
    <source>
        <strain evidence="8 9">15Tr583</strain>
    </source>
</reference>
<dbReference type="InterPro" id="IPR013249">
    <property type="entry name" value="RNA_pol_sigma70_r4_t2"/>
</dbReference>
<proteinExistence type="inferred from homology"/>
<dbReference type="EMBL" id="RPFW01000007">
    <property type="protein sequence ID" value="TVZ01353.1"/>
    <property type="molecule type" value="Genomic_DNA"/>
</dbReference>